<feature type="compositionally biased region" description="Polar residues" evidence="4">
    <location>
        <begin position="90"/>
        <end position="101"/>
    </location>
</feature>
<keyword evidence="3" id="KW-0677">Repeat</keyword>
<feature type="region of interest" description="Disordered" evidence="4">
    <location>
        <begin position="1656"/>
        <end position="1694"/>
    </location>
</feature>
<dbReference type="SUPFAM" id="SSF52058">
    <property type="entry name" value="L domain-like"/>
    <property type="match status" value="2"/>
</dbReference>
<feature type="region of interest" description="Disordered" evidence="4">
    <location>
        <begin position="1342"/>
        <end position="1382"/>
    </location>
</feature>
<evidence type="ECO:0000256" key="1">
    <source>
        <dbReference type="ARBA" id="ARBA00022614"/>
    </source>
</evidence>
<keyword evidence="2" id="KW-0479">Metal-binding</keyword>
<protein>
    <submittedName>
        <fullName evidence="7">PPM-type phosphatase domain-containing protein</fullName>
    </submittedName>
</protein>
<feature type="region of interest" description="Disordered" evidence="4">
    <location>
        <begin position="1790"/>
        <end position="1826"/>
    </location>
</feature>
<feature type="domain" description="PPM-type phosphatase" evidence="5">
    <location>
        <begin position="930"/>
        <end position="1175"/>
    </location>
</feature>
<feature type="region of interest" description="Disordered" evidence="4">
    <location>
        <begin position="1415"/>
        <end position="1537"/>
    </location>
</feature>
<feature type="compositionally biased region" description="Low complexity" evidence="4">
    <location>
        <begin position="2182"/>
        <end position="2202"/>
    </location>
</feature>
<dbReference type="InterPro" id="IPR050216">
    <property type="entry name" value="LRR_domain-containing"/>
</dbReference>
<dbReference type="SMART" id="SM00369">
    <property type="entry name" value="LRR_TYP"/>
    <property type="match status" value="11"/>
</dbReference>
<organism evidence="6 7">
    <name type="scientific">Macrostomum lignano</name>
    <dbReference type="NCBI Taxonomy" id="282301"/>
    <lineage>
        <taxon>Eukaryota</taxon>
        <taxon>Metazoa</taxon>
        <taxon>Spiralia</taxon>
        <taxon>Lophotrochozoa</taxon>
        <taxon>Platyhelminthes</taxon>
        <taxon>Rhabditophora</taxon>
        <taxon>Macrostomorpha</taxon>
        <taxon>Macrostomida</taxon>
        <taxon>Macrostomidae</taxon>
        <taxon>Macrostomum</taxon>
    </lineage>
</organism>
<keyword evidence="6" id="KW-1185">Reference proteome</keyword>
<feature type="compositionally biased region" description="Low complexity" evidence="4">
    <location>
        <begin position="1478"/>
        <end position="1491"/>
    </location>
</feature>
<dbReference type="Gene3D" id="3.80.10.10">
    <property type="entry name" value="Ribonuclease Inhibitor"/>
    <property type="match status" value="3"/>
</dbReference>
<feature type="compositionally biased region" description="Basic and acidic residues" evidence="4">
    <location>
        <begin position="2149"/>
        <end position="2170"/>
    </location>
</feature>
<dbReference type="WBParaSite" id="maker-uti_cns_0013922-snap-gene-0.2-mRNA-1">
    <property type="protein sequence ID" value="maker-uti_cns_0013922-snap-gene-0.2-mRNA-1"/>
    <property type="gene ID" value="maker-uti_cns_0013922-snap-gene-0.2"/>
</dbReference>
<feature type="compositionally biased region" description="Low complexity" evidence="4">
    <location>
        <begin position="1851"/>
        <end position="1867"/>
    </location>
</feature>
<feature type="region of interest" description="Disordered" evidence="4">
    <location>
        <begin position="2043"/>
        <end position="2311"/>
    </location>
</feature>
<dbReference type="GO" id="GO:0046872">
    <property type="term" value="F:metal ion binding"/>
    <property type="evidence" value="ECO:0007669"/>
    <property type="project" value="UniProtKB-KW"/>
</dbReference>
<accession>A0A1I8IL12</accession>
<dbReference type="Proteomes" id="UP000095280">
    <property type="component" value="Unplaced"/>
</dbReference>
<dbReference type="Pfam" id="PF13855">
    <property type="entry name" value="LRR_8"/>
    <property type="match status" value="2"/>
</dbReference>
<dbReference type="Pfam" id="PF00481">
    <property type="entry name" value="PP2C"/>
    <property type="match status" value="1"/>
</dbReference>
<dbReference type="Pfam" id="PF23010">
    <property type="entry name" value="RA_3"/>
    <property type="match status" value="1"/>
</dbReference>
<dbReference type="InterPro" id="IPR036457">
    <property type="entry name" value="PPM-type-like_dom_sf"/>
</dbReference>
<evidence type="ECO:0000259" key="5">
    <source>
        <dbReference type="PROSITE" id="PS51746"/>
    </source>
</evidence>
<dbReference type="SMART" id="SM00364">
    <property type="entry name" value="LRR_BAC"/>
    <property type="match status" value="8"/>
</dbReference>
<feature type="compositionally biased region" description="Basic residues" evidence="4">
    <location>
        <begin position="118"/>
        <end position="129"/>
    </location>
</feature>
<feature type="compositionally biased region" description="Polar residues" evidence="4">
    <location>
        <begin position="1434"/>
        <end position="1445"/>
    </location>
</feature>
<evidence type="ECO:0000256" key="2">
    <source>
        <dbReference type="ARBA" id="ARBA00022723"/>
    </source>
</evidence>
<dbReference type="SUPFAM" id="SSF81606">
    <property type="entry name" value="PP2C-like"/>
    <property type="match status" value="1"/>
</dbReference>
<dbReference type="Gene3D" id="3.60.40.10">
    <property type="entry name" value="PPM-type phosphatase domain"/>
    <property type="match status" value="1"/>
</dbReference>
<evidence type="ECO:0000256" key="3">
    <source>
        <dbReference type="ARBA" id="ARBA00022737"/>
    </source>
</evidence>
<dbReference type="InterPro" id="IPR003591">
    <property type="entry name" value="Leu-rich_rpt_typical-subtyp"/>
</dbReference>
<dbReference type="CDD" id="cd00143">
    <property type="entry name" value="PP2Cc"/>
    <property type="match status" value="1"/>
</dbReference>
<evidence type="ECO:0000256" key="4">
    <source>
        <dbReference type="SAM" id="MobiDB-lite"/>
    </source>
</evidence>
<feature type="region of interest" description="Disordered" evidence="4">
    <location>
        <begin position="1194"/>
        <end position="1213"/>
    </location>
</feature>
<feature type="region of interest" description="Disordered" evidence="4">
    <location>
        <begin position="86"/>
        <end position="140"/>
    </location>
</feature>
<dbReference type="GO" id="GO:0005737">
    <property type="term" value="C:cytoplasm"/>
    <property type="evidence" value="ECO:0007669"/>
    <property type="project" value="TreeGrafter"/>
</dbReference>
<evidence type="ECO:0000313" key="6">
    <source>
        <dbReference type="Proteomes" id="UP000095280"/>
    </source>
</evidence>
<sequence length="2311" mass="251451">GKHMLKGDFSYCPNCDFPALFSQLQSHLESDSNCPMCSTQIDRDKHLVFEVEDQGHQEIASCMAAAAAAGSNGELYSIAADVIQEEEPTPQGSRSSVNGTASRPAQPAPPPAQQQQARGHRRPHHHQHHQQQQQIKQDQAKWIAADAKNGFIRVYRRDAPQLSAVSSAAAVVRASSVVACTTETTAARLCQQLSVHSNALHMETPDGRIRRLDPFECPLALQNSMLAELGYSEARRVQKLGPAIDIGFCVAKFYAGRPVSCRTFARHNLQGLLEVRSGGGGLLAKWEKRLLAGDHTSVLLARGSCQTVRGGKGGREHCLQIRGIGRSGEKELLLAFKDDVVMERWRKHIEKSTSQQDQTADLSESQLETVPEQLFALTQLRSLNLKRNCLFTKAMAESHQVRVKLGYLEDLHRFRHLTVLNLSANRLTELPSSLCFLKSLVELNIATNQIAAIPSEISGLTKLEILHAHNNRLASLPDSMSALTHLSMLVLAFNHFLEVPPVLAAMSRWCENIVMPGNRISSISERLADRLKPIRRINFRMNQISLNGTSSMKLDRFQHLAYLDLRDNLIESLDLGDLALLEFFCCERNRLAELKLNGRSLKSVLLEDNRLASLDIEPQPEYLEYLDASHNRLTQLPAYLGELKRLVHCRLSHNFLTELPPGLFLDGRQLKALIAGHNAIHSLPDEIRDCGIEELQLQHNWLSRLPDAVFSGLPRLRLLNLTRNRLTSLPRPEGGQTSADPIEFNSRLQELSLSFNHLDNSALRVLASFHRLRVLRLAFNQITELTDEFIRSLSFLQELNVSGNQLRQLPASLLMMERLIVLKAHSNMLQELPNFREMPELRMLDLGCNQLLTGSVRDLMEARLSFLDLSCNDKMGISMQDLTTVTTKSTIKTVSSAGGIQSLSLQRPPAAAAGAVAVAHRPAAAALPFHAGLAESTGSRNRMCISVLNKMPYPTPDSGLFAVFDGGRNSTVPGLLQRLFGRAYWEQLKAGLGEQAALRYALLAIHRRLLGHGRRLGASGVILCLKRRSADRWEATVANCGNAEALLVQRDRPMRLSRLFTAQCDRDEAERVVQVGGMVTEDGRVNGSCDCTRQLGCAYLHPCVVPEPQVTQVNLTETDDSLILASRSFWSFVSYDEAAEEVREAEQPVAAAKRLIDLAQQSVESDSSELWMRRRINGYQKLKSGRTVEEIERERREAAGEEERPRFAKRQETAERLGAEMRLRLAGEVKRQELDSALSDALLNSPTGSDSDRSVHSGDGAAAAVRDNGAGNWRRINAGEQQRGGASWADRRSALMSHAHRSLTAAGGQPAGAAAVVDFYDEFDDDDNDGRLSEITNSELLLSPPRQDRIGDAGVDPDDPDELPGGAFEDDEVDGNSAAADGYESLSRYRPAMAAAGGLQWRPDAGHEGMREETYMVERQGAPGAREAAVSSAGRLSQNGDTYAQISKPPSRSAKPPPPPPPSRLLTDRGTEPSGLDTATASPLPTSPTGTQSPPLTPSSTFSYTAAAATGGRKPRLNPSLSQQPGSSQPPHQYRSGTAAAAASAAASVAAAAAAYEDQELVMDIRSVATSYASGMTNSRVADKDEDTHLQKYALYPEVQTQRQCQVVHLSQEGLNQGDAEHGQQVGGPAGRVQAAGRQQAAQAGQLAEKTGGAALQCPGHLRPADPAETGANQAGQAVPDANGQNAGPGRDAADEGFQRLAKSRHFYETEVKRKFYGLPVDNKMHFCVVEFADKSVEYVSEAWLVGQELTTDAEATANRKRTQPIRFIDGPAQQNKKRTKTARIVSDSDLESCDGYDDDADLPPPLPNFPRINETPRAARGGREESVGSSSCAAVLFEAAHLNSCRQDDAAQQTQTPAAAAYPAQQSNQTPLSNALGMTPANRPLSAVRPPAPPSAAASAAATFEKIVMRELAAIRQYVERIERTVSAIASRKSVAAPNLPVNLPCSAEDMAELVQHLEENPADAEALVSASAFLFFFNSSVACKIKMASFSFAGRREKAAFKDSILWTIVRGATLRSVKAKEKEIEAAVKEMILTDPTAFQGQSVSPSAAAAGQSQPDGSRQPQQQRQRRQQQLRGVPRPDQRRQQAAKSPADSGDVVTAQGVQGQQDGQQAESGRRKQLQSLSYSKSRGGQEVEELALSHLAQRQAPREPRQQQRGSEKRQPGRHELPVQAEAAALSQPGSLSPGRSGRGSGRCSNGSPQRSQPAAGAHQSSPSLLAKCGQRQQAGRPQAAGGQGHPVGAEQPMLKQWQQAGQPSARVGRLGVQGRAHGQPRGQDARLQPAVWPEHQGRQQKQAASDELAVQGHHGCS</sequence>
<reference evidence="7" key="1">
    <citation type="submission" date="2016-11" db="UniProtKB">
        <authorList>
            <consortium name="WormBaseParasite"/>
        </authorList>
    </citation>
    <scope>IDENTIFICATION</scope>
</reference>
<feature type="compositionally biased region" description="Polar residues" evidence="4">
    <location>
        <begin position="2122"/>
        <end position="2131"/>
    </location>
</feature>
<feature type="compositionally biased region" description="Low complexity" evidence="4">
    <location>
        <begin position="1519"/>
        <end position="1537"/>
    </location>
</feature>
<keyword evidence="1" id="KW-0433">Leucine-rich repeat</keyword>
<feature type="compositionally biased region" description="Acidic residues" evidence="4">
    <location>
        <begin position="1355"/>
        <end position="1374"/>
    </location>
</feature>
<dbReference type="InterPro" id="IPR055071">
    <property type="entry name" value="RA_PHLPP-like"/>
</dbReference>
<proteinExistence type="predicted"/>
<dbReference type="PANTHER" id="PTHR48051:SF1">
    <property type="entry name" value="RAS SUPPRESSOR PROTEIN 1"/>
    <property type="match status" value="1"/>
</dbReference>
<feature type="compositionally biased region" description="Acidic residues" evidence="4">
    <location>
        <begin position="1790"/>
        <end position="1802"/>
    </location>
</feature>
<dbReference type="InterPro" id="IPR001611">
    <property type="entry name" value="Leu-rich_rpt"/>
</dbReference>
<dbReference type="InterPro" id="IPR032675">
    <property type="entry name" value="LRR_dom_sf"/>
</dbReference>
<feature type="compositionally biased region" description="Low complexity" evidence="4">
    <location>
        <begin position="2043"/>
        <end position="2068"/>
    </location>
</feature>
<dbReference type="PROSITE" id="PS51450">
    <property type="entry name" value="LRR"/>
    <property type="match status" value="2"/>
</dbReference>
<name>A0A1I8IL12_9PLAT</name>
<dbReference type="PROSITE" id="PS51746">
    <property type="entry name" value="PPM_2"/>
    <property type="match status" value="1"/>
</dbReference>
<dbReference type="SMART" id="SM00332">
    <property type="entry name" value="PP2Cc"/>
    <property type="match status" value="1"/>
</dbReference>
<feature type="compositionally biased region" description="Low complexity" evidence="4">
    <location>
        <begin position="2223"/>
        <end position="2234"/>
    </location>
</feature>
<feature type="compositionally biased region" description="Low complexity" evidence="4">
    <location>
        <begin position="2097"/>
        <end position="2114"/>
    </location>
</feature>
<feature type="region of interest" description="Disordered" evidence="4">
    <location>
        <begin position="1241"/>
        <end position="1268"/>
    </location>
</feature>
<feature type="compositionally biased region" description="Low complexity" evidence="4">
    <location>
        <begin position="1498"/>
        <end position="1510"/>
    </location>
</feature>
<evidence type="ECO:0000313" key="7">
    <source>
        <dbReference type="WBParaSite" id="maker-uti_cns_0013922-snap-gene-0.2-mRNA-1"/>
    </source>
</evidence>
<dbReference type="InterPro" id="IPR001932">
    <property type="entry name" value="PPM-type_phosphatase-like_dom"/>
</dbReference>
<feature type="region of interest" description="Disordered" evidence="4">
    <location>
        <begin position="1849"/>
        <end position="1896"/>
    </location>
</feature>
<dbReference type="PANTHER" id="PTHR48051">
    <property type="match status" value="1"/>
</dbReference>